<name>A0A8D8CQG7_CULPI</name>
<evidence type="ECO:0000313" key="2">
    <source>
        <dbReference type="EMBL" id="CAG6496984.1"/>
    </source>
</evidence>
<organism evidence="2">
    <name type="scientific">Culex pipiens</name>
    <name type="common">House mosquito</name>
    <dbReference type="NCBI Taxonomy" id="7175"/>
    <lineage>
        <taxon>Eukaryota</taxon>
        <taxon>Metazoa</taxon>
        <taxon>Ecdysozoa</taxon>
        <taxon>Arthropoda</taxon>
        <taxon>Hexapoda</taxon>
        <taxon>Insecta</taxon>
        <taxon>Pterygota</taxon>
        <taxon>Neoptera</taxon>
        <taxon>Endopterygota</taxon>
        <taxon>Diptera</taxon>
        <taxon>Nematocera</taxon>
        <taxon>Culicoidea</taxon>
        <taxon>Culicidae</taxon>
        <taxon>Culicinae</taxon>
        <taxon>Culicini</taxon>
        <taxon>Culex</taxon>
        <taxon>Culex</taxon>
    </lineage>
</organism>
<dbReference type="AlphaFoldDB" id="A0A8D8CQG7"/>
<accession>A0A8D8CQG7</accession>
<reference evidence="2" key="1">
    <citation type="submission" date="2021-05" db="EMBL/GenBank/DDBJ databases">
        <authorList>
            <person name="Alioto T."/>
            <person name="Alioto T."/>
            <person name="Gomez Garrido J."/>
        </authorList>
    </citation>
    <scope>NUCLEOTIDE SEQUENCE</scope>
</reference>
<sequence>MCNAIIFEMDAIQNTLIYKLSFLRESLPLYRTPVLVFGSLFHPVPCSSSSESETSQSGGGGSVGEGKKNDDDKPPTPGPTIKNCVPRVWPKDLYSTVGSVLSSSVLIIPEIIARSISICFACVRDSESAISVWKRARDNCQKLRKLCVFFFFVDCDFEKFFFAKS</sequence>
<feature type="region of interest" description="Disordered" evidence="1">
    <location>
        <begin position="48"/>
        <end position="80"/>
    </location>
</feature>
<evidence type="ECO:0000256" key="1">
    <source>
        <dbReference type="SAM" id="MobiDB-lite"/>
    </source>
</evidence>
<feature type="compositionally biased region" description="Basic and acidic residues" evidence="1">
    <location>
        <begin position="65"/>
        <end position="74"/>
    </location>
</feature>
<dbReference type="EMBL" id="HBUE01132121">
    <property type="protein sequence ID" value="CAG6496984.1"/>
    <property type="molecule type" value="Transcribed_RNA"/>
</dbReference>
<protein>
    <submittedName>
        <fullName evidence="2">(northern house mosquito) hypothetical protein</fullName>
    </submittedName>
</protein>
<proteinExistence type="predicted"/>